<proteinExistence type="predicted"/>
<organism evidence="2 3">
    <name type="scientific">Triticum urartu</name>
    <name type="common">Red wild einkorn</name>
    <name type="synonym">Crithodium urartu</name>
    <dbReference type="NCBI Taxonomy" id="4572"/>
    <lineage>
        <taxon>Eukaryota</taxon>
        <taxon>Viridiplantae</taxon>
        <taxon>Streptophyta</taxon>
        <taxon>Embryophyta</taxon>
        <taxon>Tracheophyta</taxon>
        <taxon>Spermatophyta</taxon>
        <taxon>Magnoliopsida</taxon>
        <taxon>Liliopsida</taxon>
        <taxon>Poales</taxon>
        <taxon>Poaceae</taxon>
        <taxon>BOP clade</taxon>
        <taxon>Pooideae</taxon>
        <taxon>Triticodae</taxon>
        <taxon>Triticeae</taxon>
        <taxon>Triticinae</taxon>
        <taxon>Triticum</taxon>
    </lineage>
</organism>
<evidence type="ECO:0000313" key="3">
    <source>
        <dbReference type="Proteomes" id="UP000015106"/>
    </source>
</evidence>
<protein>
    <submittedName>
        <fullName evidence="2">Uncharacterized protein</fullName>
    </submittedName>
</protein>
<dbReference type="AlphaFoldDB" id="A0A8R7UGA9"/>
<reference evidence="3" key="1">
    <citation type="journal article" date="2013" name="Nature">
        <title>Draft genome of the wheat A-genome progenitor Triticum urartu.</title>
        <authorList>
            <person name="Ling H.Q."/>
            <person name="Zhao S."/>
            <person name="Liu D."/>
            <person name="Wang J."/>
            <person name="Sun H."/>
            <person name="Zhang C."/>
            <person name="Fan H."/>
            <person name="Li D."/>
            <person name="Dong L."/>
            <person name="Tao Y."/>
            <person name="Gao C."/>
            <person name="Wu H."/>
            <person name="Li Y."/>
            <person name="Cui Y."/>
            <person name="Guo X."/>
            <person name="Zheng S."/>
            <person name="Wang B."/>
            <person name="Yu K."/>
            <person name="Liang Q."/>
            <person name="Yang W."/>
            <person name="Lou X."/>
            <person name="Chen J."/>
            <person name="Feng M."/>
            <person name="Jian J."/>
            <person name="Zhang X."/>
            <person name="Luo G."/>
            <person name="Jiang Y."/>
            <person name="Liu J."/>
            <person name="Wang Z."/>
            <person name="Sha Y."/>
            <person name="Zhang B."/>
            <person name="Wu H."/>
            <person name="Tang D."/>
            <person name="Shen Q."/>
            <person name="Xue P."/>
            <person name="Zou S."/>
            <person name="Wang X."/>
            <person name="Liu X."/>
            <person name="Wang F."/>
            <person name="Yang Y."/>
            <person name="An X."/>
            <person name="Dong Z."/>
            <person name="Zhang K."/>
            <person name="Zhang X."/>
            <person name="Luo M.C."/>
            <person name="Dvorak J."/>
            <person name="Tong Y."/>
            <person name="Wang J."/>
            <person name="Yang H."/>
            <person name="Li Z."/>
            <person name="Wang D."/>
            <person name="Zhang A."/>
            <person name="Wang J."/>
        </authorList>
    </citation>
    <scope>NUCLEOTIDE SEQUENCE</scope>
    <source>
        <strain evidence="3">cv. G1812</strain>
    </source>
</reference>
<sequence>MQILNEYLNPELIRMTVRIYSLCLASISSWWWTYGVCILPASFIRTLDLHDEASEVSFRRPSGSHCIPRHPFPRLHFFPDLHGPRAVAHDQLNAPRQLRPGEDALAVALSPNAGSPLLLYQHRVRRLVEHARRGDDSHTQCHGLQRRVPPAVGDEAPHGRVREDLRLVAPLHHHALPLLHDVLEAAAHVLLPPVLAHHEQVRPSAPPQPVRDLLHLLLAVRPYAAERDVHHRPLRLRPEPLHVPRLVGTGVVEQMDPRLGRRPDHGADGEHIQVLPHGRQRRRLQFVESVHEDLDIPPLLVHELEQLTEHRVDDLAHLTSGGVDEE</sequence>
<evidence type="ECO:0000256" key="1">
    <source>
        <dbReference type="SAM" id="MobiDB-lite"/>
    </source>
</evidence>
<dbReference type="Proteomes" id="UP000015106">
    <property type="component" value="Chromosome 5"/>
</dbReference>
<dbReference type="EnsemblPlants" id="TuG1812G0500001526.01.T01">
    <property type="protein sequence ID" value="TuG1812G0500001526.01.T01.cds411416"/>
    <property type="gene ID" value="TuG1812G0500001526.01"/>
</dbReference>
<keyword evidence="3" id="KW-1185">Reference proteome</keyword>
<dbReference type="Gramene" id="TuG1812G0500001526.01.T01">
    <property type="protein sequence ID" value="TuG1812G0500001526.01.T01.cds411416"/>
    <property type="gene ID" value="TuG1812G0500001526.01"/>
</dbReference>
<gene>
    <name evidence="2" type="primary">LOC125508584</name>
</gene>
<feature type="region of interest" description="Disordered" evidence="1">
    <location>
        <begin position="132"/>
        <end position="157"/>
    </location>
</feature>
<evidence type="ECO:0000313" key="2">
    <source>
        <dbReference type="EnsemblPlants" id="TuG1812G0500001526.01.T01.cds411416"/>
    </source>
</evidence>
<name>A0A8R7UGA9_TRIUA</name>
<reference evidence="2" key="2">
    <citation type="submission" date="2018-03" db="EMBL/GenBank/DDBJ databases">
        <title>The Triticum urartu genome reveals the dynamic nature of wheat genome evolution.</title>
        <authorList>
            <person name="Ling H."/>
            <person name="Ma B."/>
            <person name="Shi X."/>
            <person name="Liu H."/>
            <person name="Dong L."/>
            <person name="Sun H."/>
            <person name="Cao Y."/>
            <person name="Gao Q."/>
            <person name="Zheng S."/>
            <person name="Li Y."/>
            <person name="Yu Y."/>
            <person name="Du H."/>
            <person name="Qi M."/>
            <person name="Li Y."/>
            <person name="Yu H."/>
            <person name="Cui Y."/>
            <person name="Wang N."/>
            <person name="Chen C."/>
            <person name="Wu H."/>
            <person name="Zhao Y."/>
            <person name="Zhang J."/>
            <person name="Li Y."/>
            <person name="Zhou W."/>
            <person name="Zhang B."/>
            <person name="Hu W."/>
            <person name="Eijk M."/>
            <person name="Tang J."/>
            <person name="Witsenboer H."/>
            <person name="Zhao S."/>
            <person name="Li Z."/>
            <person name="Zhang A."/>
            <person name="Wang D."/>
            <person name="Liang C."/>
        </authorList>
    </citation>
    <scope>NUCLEOTIDE SEQUENCE [LARGE SCALE GENOMIC DNA]</scope>
    <source>
        <strain evidence="2">cv. G1812</strain>
    </source>
</reference>
<reference evidence="2" key="3">
    <citation type="submission" date="2022-06" db="UniProtKB">
        <authorList>
            <consortium name="EnsemblPlants"/>
        </authorList>
    </citation>
    <scope>IDENTIFICATION</scope>
</reference>
<accession>A0A8R7UGA9</accession>